<evidence type="ECO:0000313" key="6">
    <source>
        <dbReference type="EMBL" id="ACV78487.1"/>
    </source>
</evidence>
<dbReference type="KEGG" id="nml:Namu_2109"/>
<dbReference type="Pfam" id="PF13407">
    <property type="entry name" value="Peripla_BP_4"/>
    <property type="match status" value="1"/>
</dbReference>
<dbReference type="HOGENOM" id="CLU_037628_3_2_11"/>
<dbReference type="OrthoDB" id="7941261at2"/>
<comment type="subcellular location">
    <subcellularLocation>
        <location evidence="1">Cell envelope</location>
    </subcellularLocation>
</comment>
<evidence type="ECO:0000256" key="3">
    <source>
        <dbReference type="ARBA" id="ARBA00022729"/>
    </source>
</evidence>
<name>C8XIB8_NAKMY</name>
<dbReference type="EMBL" id="CP001737">
    <property type="protein sequence ID" value="ACV78487.1"/>
    <property type="molecule type" value="Genomic_DNA"/>
</dbReference>
<dbReference type="PANTHER" id="PTHR46847:SF1">
    <property type="entry name" value="D-ALLOSE-BINDING PERIPLASMIC PROTEIN-RELATED"/>
    <property type="match status" value="1"/>
</dbReference>
<dbReference type="PANTHER" id="PTHR46847">
    <property type="entry name" value="D-ALLOSE-BINDING PERIPLASMIC PROTEIN-RELATED"/>
    <property type="match status" value="1"/>
</dbReference>
<comment type="similarity">
    <text evidence="2">Belongs to the bacterial solute-binding protein 2 family.</text>
</comment>
<dbReference type="InParanoid" id="C8XIB8"/>
<evidence type="ECO:0000256" key="1">
    <source>
        <dbReference type="ARBA" id="ARBA00004196"/>
    </source>
</evidence>
<evidence type="ECO:0000256" key="2">
    <source>
        <dbReference type="ARBA" id="ARBA00007639"/>
    </source>
</evidence>
<feature type="domain" description="Periplasmic binding protein" evidence="5">
    <location>
        <begin position="45"/>
        <end position="306"/>
    </location>
</feature>
<dbReference type="Gene3D" id="3.40.50.2300">
    <property type="match status" value="2"/>
</dbReference>
<keyword evidence="7" id="KW-1185">Reference proteome</keyword>
<evidence type="ECO:0000259" key="5">
    <source>
        <dbReference type="Pfam" id="PF13407"/>
    </source>
</evidence>
<dbReference type="GO" id="GO:0030313">
    <property type="term" value="C:cell envelope"/>
    <property type="evidence" value="ECO:0007669"/>
    <property type="project" value="UniProtKB-SubCell"/>
</dbReference>
<dbReference type="AlphaFoldDB" id="C8XIB8"/>
<protein>
    <submittedName>
        <fullName evidence="6">Periplasmic binding protein/LacI transcriptional regulator</fullName>
    </submittedName>
</protein>
<dbReference type="CDD" id="cd01536">
    <property type="entry name" value="PBP1_ABC_sugar_binding-like"/>
    <property type="match status" value="1"/>
</dbReference>
<dbReference type="eggNOG" id="COG1879">
    <property type="taxonomic scope" value="Bacteria"/>
</dbReference>
<dbReference type="InterPro" id="IPR028082">
    <property type="entry name" value="Peripla_BP_I"/>
</dbReference>
<dbReference type="GO" id="GO:0030246">
    <property type="term" value="F:carbohydrate binding"/>
    <property type="evidence" value="ECO:0007669"/>
    <property type="project" value="UniProtKB-ARBA"/>
</dbReference>
<sequence precursor="true">MRATRVAVATLSLIAAAALVAGCSSGSSSASGSSSGAAEGKKVYALLPQGTDQPYGTEYLKAMQAEADKDGIDLTITNSQYDADKQASDCQVAVAAKPNLIILWPAVADAVRPCLERAKAAGIPVTVTNSDVEADDKSLVVAYSGPDTIGQGAASAEIMCDLAKGQALNILEIDGLTGNTTAINRAKGFADTIASTCPNVKVLAAQPGDWNKDDAQTVTSEMLTSVGAANVQGIYAADDTMVAGAIDALKAQNIDPKSLIITSIGNTKLGNPLVISGELDGTVFQSSSWDGQNAIVVANKVLSGEQVSGDLFMPSVKVTSANATDPSVTPEW</sequence>
<dbReference type="Proteomes" id="UP000002218">
    <property type="component" value="Chromosome"/>
</dbReference>
<feature type="signal peptide" evidence="4">
    <location>
        <begin position="1"/>
        <end position="30"/>
    </location>
</feature>
<dbReference type="SUPFAM" id="SSF53822">
    <property type="entry name" value="Periplasmic binding protein-like I"/>
    <property type="match status" value="1"/>
</dbReference>
<feature type="chain" id="PRO_5038609293" evidence="4">
    <location>
        <begin position="31"/>
        <end position="332"/>
    </location>
</feature>
<reference evidence="7" key="1">
    <citation type="submission" date="2009-09" db="EMBL/GenBank/DDBJ databases">
        <title>The complete genome of Nakamurella multipartita DSM 44233.</title>
        <authorList>
            <consortium name="US DOE Joint Genome Institute (JGI-PGF)"/>
            <person name="Lucas S."/>
            <person name="Copeland A."/>
            <person name="Lapidus A."/>
            <person name="Glavina del Rio T."/>
            <person name="Dalin E."/>
            <person name="Tice H."/>
            <person name="Bruce D."/>
            <person name="Goodwin L."/>
            <person name="Pitluck S."/>
            <person name="Kyrpides N."/>
            <person name="Mavromatis K."/>
            <person name="Ivanova N."/>
            <person name="Ovchinnikova G."/>
            <person name="Sims D."/>
            <person name="Meincke L."/>
            <person name="Brettin T."/>
            <person name="Detter J.C."/>
            <person name="Han C."/>
            <person name="Larimer F."/>
            <person name="Land M."/>
            <person name="Hauser L."/>
            <person name="Markowitz V."/>
            <person name="Cheng J.-F."/>
            <person name="Hugenholtz P."/>
            <person name="Woyke T."/>
            <person name="Wu D."/>
            <person name="Klenk H.-P."/>
            <person name="Eisen J.A."/>
        </authorList>
    </citation>
    <scope>NUCLEOTIDE SEQUENCE [LARGE SCALE GENOMIC DNA]</scope>
    <source>
        <strain evidence="7">ATCC 700099 / DSM 44233 / CIP 104796 / JCM 9543 / NBRC 105858 / Y-104</strain>
    </source>
</reference>
<evidence type="ECO:0000313" key="7">
    <source>
        <dbReference type="Proteomes" id="UP000002218"/>
    </source>
</evidence>
<keyword evidence="3 4" id="KW-0732">Signal</keyword>
<proteinExistence type="inferred from homology"/>
<dbReference type="PROSITE" id="PS51257">
    <property type="entry name" value="PROKAR_LIPOPROTEIN"/>
    <property type="match status" value="1"/>
</dbReference>
<dbReference type="InterPro" id="IPR025997">
    <property type="entry name" value="SBP_2_dom"/>
</dbReference>
<accession>C8XIB8</accession>
<dbReference type="STRING" id="479431.Namu_2109"/>
<evidence type="ECO:0000256" key="4">
    <source>
        <dbReference type="SAM" id="SignalP"/>
    </source>
</evidence>
<dbReference type="RefSeq" id="WP_015747379.1">
    <property type="nucleotide sequence ID" value="NC_013235.1"/>
</dbReference>
<reference evidence="6 7" key="2">
    <citation type="journal article" date="2010" name="Stand. Genomic Sci.">
        <title>Complete genome sequence of Nakamurella multipartita type strain (Y-104).</title>
        <authorList>
            <person name="Tice H."/>
            <person name="Mayilraj S."/>
            <person name="Sims D."/>
            <person name="Lapidus A."/>
            <person name="Nolan M."/>
            <person name="Lucas S."/>
            <person name="Glavina Del Rio T."/>
            <person name="Copeland A."/>
            <person name="Cheng J.F."/>
            <person name="Meincke L."/>
            <person name="Bruce D."/>
            <person name="Goodwin L."/>
            <person name="Pitluck S."/>
            <person name="Ivanova N."/>
            <person name="Mavromatis K."/>
            <person name="Ovchinnikova G."/>
            <person name="Pati A."/>
            <person name="Chen A."/>
            <person name="Palaniappan K."/>
            <person name="Land M."/>
            <person name="Hauser L."/>
            <person name="Chang Y.J."/>
            <person name="Jeffries C.D."/>
            <person name="Detter J.C."/>
            <person name="Brettin T."/>
            <person name="Rohde M."/>
            <person name="Goker M."/>
            <person name="Bristow J."/>
            <person name="Eisen J.A."/>
            <person name="Markowitz V."/>
            <person name="Hugenholtz P."/>
            <person name="Kyrpides N.C."/>
            <person name="Klenk H.P."/>
            <person name="Chen F."/>
        </authorList>
    </citation>
    <scope>NUCLEOTIDE SEQUENCE [LARGE SCALE GENOMIC DNA]</scope>
    <source>
        <strain evidence="7">ATCC 700099 / DSM 44233 / CIP 104796 / JCM 9543 / NBRC 105858 / Y-104</strain>
    </source>
</reference>
<organism evidence="6 7">
    <name type="scientific">Nakamurella multipartita (strain ATCC 700099 / DSM 44233 / CIP 104796 / JCM 9543 / NBRC 105858 / Y-104)</name>
    <name type="common">Microsphaera multipartita</name>
    <dbReference type="NCBI Taxonomy" id="479431"/>
    <lineage>
        <taxon>Bacteria</taxon>
        <taxon>Bacillati</taxon>
        <taxon>Actinomycetota</taxon>
        <taxon>Actinomycetes</taxon>
        <taxon>Nakamurellales</taxon>
        <taxon>Nakamurellaceae</taxon>
        <taxon>Nakamurella</taxon>
    </lineage>
</organism>
<gene>
    <name evidence="6" type="ordered locus">Namu_2109</name>
</gene>